<dbReference type="AlphaFoldDB" id="A0A5C2RPY6"/>
<accession>A0A5C2RPY6</accession>
<dbReference type="OrthoDB" id="2804675at2759"/>
<dbReference type="EMBL" id="ML122352">
    <property type="protein sequence ID" value="RPD52575.1"/>
    <property type="molecule type" value="Genomic_DNA"/>
</dbReference>
<keyword evidence="2" id="KW-1185">Reference proteome</keyword>
<evidence type="ECO:0000313" key="2">
    <source>
        <dbReference type="Proteomes" id="UP000313359"/>
    </source>
</evidence>
<proteinExistence type="predicted"/>
<sequence length="290" mass="33604">MPGSARRENEPQAYAFDLFVRSTTENPLLADLVRGIVVLSRGSDPDSGTYIPLARSALVRSFRHLSTLVFSFEGQARWSYPPRYQLLLAKFPITELVLLCSDATSNCRTLWFETFRLVWSLRHLQTLHLDVGRPSELTDSDVQRLKAMRRPWACAELKTLILAGDCWPFLPEGAFGKSVTRLSLKFTELHFTATLMARRFRKTFPNRDAFLEPCASSGLSEFSELKTLRLDIPEPYGSRYDADWWRRQLYECMPELREVISIAVRVYWPDRDDWESPRTRNDSKRPEDAM</sequence>
<organism evidence="1 2">
    <name type="scientific">Lentinus tigrinus ALCF2SS1-6</name>
    <dbReference type="NCBI Taxonomy" id="1328759"/>
    <lineage>
        <taxon>Eukaryota</taxon>
        <taxon>Fungi</taxon>
        <taxon>Dikarya</taxon>
        <taxon>Basidiomycota</taxon>
        <taxon>Agaricomycotina</taxon>
        <taxon>Agaricomycetes</taxon>
        <taxon>Polyporales</taxon>
        <taxon>Polyporaceae</taxon>
        <taxon>Lentinus</taxon>
    </lineage>
</organism>
<name>A0A5C2RPY6_9APHY</name>
<protein>
    <recommendedName>
        <fullName evidence="3">F-box domain-containing protein</fullName>
    </recommendedName>
</protein>
<dbReference type="Proteomes" id="UP000313359">
    <property type="component" value="Unassembled WGS sequence"/>
</dbReference>
<evidence type="ECO:0008006" key="3">
    <source>
        <dbReference type="Google" id="ProtNLM"/>
    </source>
</evidence>
<evidence type="ECO:0000313" key="1">
    <source>
        <dbReference type="EMBL" id="RPD52575.1"/>
    </source>
</evidence>
<gene>
    <name evidence="1" type="ORF">L227DRAFT_617725</name>
</gene>
<reference evidence="1" key="1">
    <citation type="journal article" date="2018" name="Genome Biol. Evol.">
        <title>Genomics and development of Lentinus tigrinus, a white-rot wood-decaying mushroom with dimorphic fruiting bodies.</title>
        <authorList>
            <person name="Wu B."/>
            <person name="Xu Z."/>
            <person name="Knudson A."/>
            <person name="Carlson A."/>
            <person name="Chen N."/>
            <person name="Kovaka S."/>
            <person name="LaButti K."/>
            <person name="Lipzen A."/>
            <person name="Pennachio C."/>
            <person name="Riley R."/>
            <person name="Schakwitz W."/>
            <person name="Umezawa K."/>
            <person name="Ohm R.A."/>
            <person name="Grigoriev I.V."/>
            <person name="Nagy L.G."/>
            <person name="Gibbons J."/>
            <person name="Hibbett D."/>
        </authorList>
    </citation>
    <scope>NUCLEOTIDE SEQUENCE [LARGE SCALE GENOMIC DNA]</scope>
    <source>
        <strain evidence="1">ALCF2SS1-6</strain>
    </source>
</reference>